<keyword evidence="3" id="KW-1185">Reference proteome</keyword>
<dbReference type="AlphaFoldDB" id="A0A139HXR8"/>
<reference evidence="2 3" key="1">
    <citation type="submission" date="2015-07" db="EMBL/GenBank/DDBJ databases">
        <title>Comparative genomics of the Sigatoka disease complex on banana suggests a link between parallel evolutionary changes in Pseudocercospora fijiensis and Pseudocercospora eumusae and increased virulence on the banana host.</title>
        <authorList>
            <person name="Chang T.-C."/>
            <person name="Salvucci A."/>
            <person name="Crous P.W."/>
            <person name="Stergiopoulos I."/>
        </authorList>
    </citation>
    <scope>NUCLEOTIDE SEQUENCE [LARGE SCALE GENOMIC DNA]</scope>
    <source>
        <strain evidence="2 3">CBS 114824</strain>
    </source>
</reference>
<dbReference type="STRING" id="321146.A0A139HXR8"/>
<gene>
    <name evidence="2" type="ORF">AC578_2355</name>
</gene>
<name>A0A139HXR8_9PEZI</name>
<comment type="caution">
    <text evidence="2">The sequence shown here is derived from an EMBL/GenBank/DDBJ whole genome shotgun (WGS) entry which is preliminary data.</text>
</comment>
<dbReference type="PANTHER" id="PTHR41390:SF1">
    <property type="entry name" value="NADH-UBIQUINONE OXIDOREDUCTASE 213 KDA SUBUNIT"/>
    <property type="match status" value="1"/>
</dbReference>
<dbReference type="PANTHER" id="PTHR41390">
    <property type="entry name" value="CHROMOSOME 7, WHOLE GENOME SHOTGUN SEQUENCE"/>
    <property type="match status" value="1"/>
</dbReference>
<evidence type="ECO:0000313" key="2">
    <source>
        <dbReference type="EMBL" id="KXT07142.1"/>
    </source>
</evidence>
<dbReference type="EMBL" id="LFZN01000003">
    <property type="protein sequence ID" value="KXT07142.1"/>
    <property type="molecule type" value="Genomic_DNA"/>
</dbReference>
<feature type="transmembrane region" description="Helical" evidence="1">
    <location>
        <begin position="20"/>
        <end position="42"/>
    </location>
</feature>
<keyword evidence="1" id="KW-0472">Membrane</keyword>
<evidence type="ECO:0000256" key="1">
    <source>
        <dbReference type="SAM" id="Phobius"/>
    </source>
</evidence>
<accession>A0A139HXR8</accession>
<evidence type="ECO:0000313" key="3">
    <source>
        <dbReference type="Proteomes" id="UP000070133"/>
    </source>
</evidence>
<dbReference type="Proteomes" id="UP000070133">
    <property type="component" value="Unassembled WGS sequence"/>
</dbReference>
<keyword evidence="1" id="KW-0812">Transmembrane</keyword>
<proteinExistence type="predicted"/>
<organism evidence="2 3">
    <name type="scientific">Pseudocercospora eumusae</name>
    <dbReference type="NCBI Taxonomy" id="321146"/>
    <lineage>
        <taxon>Eukaryota</taxon>
        <taxon>Fungi</taxon>
        <taxon>Dikarya</taxon>
        <taxon>Ascomycota</taxon>
        <taxon>Pezizomycotina</taxon>
        <taxon>Dothideomycetes</taxon>
        <taxon>Dothideomycetidae</taxon>
        <taxon>Mycosphaerellales</taxon>
        <taxon>Mycosphaerellaceae</taxon>
        <taxon>Pseudocercospora</taxon>
    </lineage>
</organism>
<protein>
    <submittedName>
        <fullName evidence="2">Uncharacterized protein</fullName>
    </submittedName>
</protein>
<keyword evidence="1" id="KW-1133">Transmembrane helix</keyword>
<sequence>MEKEEQQSPVSDFTADSIETAVKMGVACGSLGFLFGGALGVLRGLPAFIAATAMGVQTFGLGTTFTGTRLCIIHAWTTEQHPPTSSDLIKATAIASGFSGCAMDIIFRGRRKVLPGMLMWSIFGAVGQYSYNLWTVPRQIGPQGPSFWKRMSDKGWTPFRVLSNEEYASMLKEKQLRLDVEISILEDKIAAIKKEQTESGNENGSSDHTKK</sequence>
<dbReference type="OrthoDB" id="5565730at2759"/>